<dbReference type="InterPro" id="IPR051159">
    <property type="entry name" value="Hexapeptide_acetyltransf"/>
</dbReference>
<dbReference type="AlphaFoldDB" id="A0A2T5PBK6"/>
<dbReference type="Gene3D" id="2.160.10.10">
    <property type="entry name" value="Hexapeptide repeat proteins"/>
    <property type="match status" value="1"/>
</dbReference>
<dbReference type="GO" id="GO:0016020">
    <property type="term" value="C:membrane"/>
    <property type="evidence" value="ECO:0007669"/>
    <property type="project" value="GOC"/>
</dbReference>
<keyword evidence="2" id="KW-0441">Lipid A biosynthesis</keyword>
<dbReference type="Pfam" id="PF00132">
    <property type="entry name" value="Hexapep"/>
    <property type="match status" value="1"/>
</dbReference>
<dbReference type="CDD" id="cd04647">
    <property type="entry name" value="LbH_MAT_like"/>
    <property type="match status" value="1"/>
</dbReference>
<keyword evidence="8" id="KW-1185">Reference proteome</keyword>
<sequence length="204" mass="22706">MCWFSCFSFWERGVWRRRLSLCHGARYSIREQNKLLANLNRYLVGFLLKVVAAYWRFIYLEFRRRYEVSPEFRFNGKNILLYGDGRIVLGANSYIGDNSTVQASAGCSVRVGEGCHVSSNVRIFTESMVADSDLRIKPVPSKTADVVIGDACWVGANVLINPGISIGENSVVGANSVVVKDIPPNEIWGGVPAKLIRKKLSAAN</sequence>
<dbReference type="GO" id="GO:0016746">
    <property type="term" value="F:acyltransferase activity"/>
    <property type="evidence" value="ECO:0007669"/>
    <property type="project" value="UniProtKB-KW"/>
</dbReference>
<keyword evidence="3 7" id="KW-0808">Transferase</keyword>
<dbReference type="OrthoDB" id="9815592at2"/>
<accession>A0A2T5PBK6</accession>
<organism evidence="7 8">
    <name type="scientific">Pseudomonas mangrovi</name>
    <dbReference type="NCBI Taxonomy" id="2161748"/>
    <lineage>
        <taxon>Bacteria</taxon>
        <taxon>Pseudomonadati</taxon>
        <taxon>Pseudomonadota</taxon>
        <taxon>Gammaproteobacteria</taxon>
        <taxon>Pseudomonadales</taxon>
        <taxon>Pseudomonadaceae</taxon>
        <taxon>Pseudomonas</taxon>
    </lineage>
</organism>
<evidence type="ECO:0000256" key="6">
    <source>
        <dbReference type="ARBA" id="ARBA00023315"/>
    </source>
</evidence>
<dbReference type="InterPro" id="IPR018357">
    <property type="entry name" value="Hexapep_transf_CS"/>
</dbReference>
<dbReference type="InterPro" id="IPR011004">
    <property type="entry name" value="Trimer_LpxA-like_sf"/>
</dbReference>
<dbReference type="GO" id="GO:0009245">
    <property type="term" value="P:lipid A biosynthetic process"/>
    <property type="evidence" value="ECO:0007669"/>
    <property type="project" value="UniProtKB-KW"/>
</dbReference>
<comment type="caution">
    <text evidence="7">The sequence shown here is derived from an EMBL/GenBank/DDBJ whole genome shotgun (WGS) entry which is preliminary data.</text>
</comment>
<proteinExistence type="predicted"/>
<dbReference type="InterPro" id="IPR001451">
    <property type="entry name" value="Hexapep"/>
</dbReference>
<dbReference type="PANTHER" id="PTHR23416">
    <property type="entry name" value="SIALIC ACID SYNTHASE-RELATED"/>
    <property type="match status" value="1"/>
</dbReference>
<dbReference type="Proteomes" id="UP000244064">
    <property type="component" value="Unassembled WGS sequence"/>
</dbReference>
<dbReference type="PROSITE" id="PS00101">
    <property type="entry name" value="HEXAPEP_TRANSFERASES"/>
    <property type="match status" value="1"/>
</dbReference>
<dbReference type="Pfam" id="PF14602">
    <property type="entry name" value="Hexapep_2"/>
    <property type="match status" value="1"/>
</dbReference>
<gene>
    <name evidence="7" type="ORF">DBO85_06150</name>
</gene>
<evidence type="ECO:0000256" key="4">
    <source>
        <dbReference type="ARBA" id="ARBA00022737"/>
    </source>
</evidence>
<keyword evidence="6 7" id="KW-0012">Acyltransferase</keyword>
<dbReference type="EMBL" id="QASN01000011">
    <property type="protein sequence ID" value="PTU75130.1"/>
    <property type="molecule type" value="Genomic_DNA"/>
</dbReference>
<evidence type="ECO:0000256" key="5">
    <source>
        <dbReference type="ARBA" id="ARBA00023098"/>
    </source>
</evidence>
<evidence type="ECO:0000313" key="8">
    <source>
        <dbReference type="Proteomes" id="UP000244064"/>
    </source>
</evidence>
<evidence type="ECO:0000313" key="7">
    <source>
        <dbReference type="EMBL" id="PTU75130.1"/>
    </source>
</evidence>
<name>A0A2T5PBK6_9PSED</name>
<keyword evidence="1" id="KW-0444">Lipid biosynthesis</keyword>
<keyword evidence="5" id="KW-0443">Lipid metabolism</keyword>
<evidence type="ECO:0000256" key="3">
    <source>
        <dbReference type="ARBA" id="ARBA00022679"/>
    </source>
</evidence>
<keyword evidence="4" id="KW-0677">Repeat</keyword>
<protein>
    <submittedName>
        <fullName evidence="7">Acyltransferase</fullName>
    </submittedName>
</protein>
<evidence type="ECO:0000256" key="1">
    <source>
        <dbReference type="ARBA" id="ARBA00022516"/>
    </source>
</evidence>
<dbReference type="SUPFAM" id="SSF51161">
    <property type="entry name" value="Trimeric LpxA-like enzymes"/>
    <property type="match status" value="1"/>
</dbReference>
<evidence type="ECO:0000256" key="2">
    <source>
        <dbReference type="ARBA" id="ARBA00022556"/>
    </source>
</evidence>
<reference evidence="7 8" key="1">
    <citation type="submission" date="2018-04" db="EMBL/GenBank/DDBJ databases">
        <title>Pseudomonas sp. nov., isolated from mangrove soil.</title>
        <authorList>
            <person name="Chen C."/>
        </authorList>
    </citation>
    <scope>NUCLEOTIDE SEQUENCE [LARGE SCALE GENOMIC DNA]</scope>
    <source>
        <strain evidence="7 8">TC-11</strain>
    </source>
</reference>